<dbReference type="InterPro" id="IPR018338">
    <property type="entry name" value="Carbonic_anhydrase_a-class_CS"/>
</dbReference>
<dbReference type="SUPFAM" id="SSF51069">
    <property type="entry name" value="Carbonic anhydrase"/>
    <property type="match status" value="1"/>
</dbReference>
<dbReference type="InterPro" id="IPR006311">
    <property type="entry name" value="TAT_signal"/>
</dbReference>
<evidence type="ECO:0000256" key="8">
    <source>
        <dbReference type="ARBA" id="ARBA00023239"/>
    </source>
</evidence>
<dbReference type="CDD" id="cd03124">
    <property type="entry name" value="alpha_CA_prokaryotic_like"/>
    <property type="match status" value="1"/>
</dbReference>
<evidence type="ECO:0000256" key="4">
    <source>
        <dbReference type="ARBA" id="ARBA00012925"/>
    </source>
</evidence>
<name>A0A1Z4KI52_ANAVA</name>
<dbReference type="Proteomes" id="UP000217507">
    <property type="component" value="Chromosome"/>
</dbReference>
<dbReference type="EC" id="4.2.1.1" evidence="4 10"/>
<dbReference type="PROSITE" id="PS51144">
    <property type="entry name" value="ALPHA_CA_2"/>
    <property type="match status" value="1"/>
</dbReference>
<sequence>MSSTLYRRQLLKLLGMSVLGTSFSSCVTSPARAKTVNWGYIGKVGPEHWGELSPDFALCQIGRKQTPIDLQIADVKDVHSSSQDLLVTNYQPTALHLINNGKTVQVNYQPGSYLKYAHQKFELLQFHFHHFSEHRVDGKLYDMELHLVHRSKSGDLAVMGIFLQAGAFNPTLQIIWDATPQNQGTDKRIEDINIDASQFLPAQHRFFTYSGSLTTPPCSENVLWCVMATPIEASPAQIAKFSQMFPQNARPVQPLNDRLVIEAI</sequence>
<dbReference type="InterPro" id="IPR023561">
    <property type="entry name" value="Carbonic_anhydrase_a-class"/>
</dbReference>
<dbReference type="EMBL" id="AP018216">
    <property type="protein sequence ID" value="BAY68553.1"/>
    <property type="molecule type" value="Genomic_DNA"/>
</dbReference>
<comment type="catalytic activity">
    <reaction evidence="9 10">
        <text>hydrogencarbonate + H(+) = CO2 + H2O</text>
        <dbReference type="Rhea" id="RHEA:10748"/>
        <dbReference type="ChEBI" id="CHEBI:15377"/>
        <dbReference type="ChEBI" id="CHEBI:15378"/>
        <dbReference type="ChEBI" id="CHEBI:16526"/>
        <dbReference type="ChEBI" id="CHEBI:17544"/>
        <dbReference type="EC" id="4.2.1.1"/>
    </reaction>
</comment>
<evidence type="ECO:0000313" key="13">
    <source>
        <dbReference type="Proteomes" id="UP000217507"/>
    </source>
</evidence>
<dbReference type="SMART" id="SM01057">
    <property type="entry name" value="Carb_anhydrase"/>
    <property type="match status" value="1"/>
</dbReference>
<dbReference type="SMR" id="A0A1Z4KI52"/>
<proteinExistence type="inferred from homology"/>
<dbReference type="PANTHER" id="PTHR18952:SF265">
    <property type="entry name" value="CARBONIC ANHYDRASE"/>
    <property type="match status" value="1"/>
</dbReference>
<evidence type="ECO:0000256" key="5">
    <source>
        <dbReference type="ARBA" id="ARBA00014628"/>
    </source>
</evidence>
<keyword evidence="10" id="KW-0732">Signal</keyword>
<reference evidence="12 13" key="1">
    <citation type="submission" date="2017-06" db="EMBL/GenBank/DDBJ databases">
        <title>Genome sequencing of cyanobaciteial culture collection at National Institute for Environmental Studies (NIES).</title>
        <authorList>
            <person name="Hirose Y."/>
            <person name="Shimura Y."/>
            <person name="Fujisawa T."/>
            <person name="Nakamura Y."/>
            <person name="Kawachi M."/>
        </authorList>
    </citation>
    <scope>NUCLEOTIDE SEQUENCE [LARGE SCALE GENOMIC DNA]</scope>
    <source>
        <strain evidence="12 13">NIES-23</strain>
    </source>
</reference>
<feature type="chain" id="PRO_5025092269" description="Carbonic anhydrase" evidence="10">
    <location>
        <begin position="34"/>
        <end position="264"/>
    </location>
</feature>
<feature type="domain" description="Alpha-carbonic anhydrase" evidence="11">
    <location>
        <begin position="36"/>
        <end position="264"/>
    </location>
</feature>
<feature type="signal peptide" evidence="10">
    <location>
        <begin position="1"/>
        <end position="33"/>
    </location>
</feature>
<protein>
    <recommendedName>
        <fullName evidence="5 10">Carbonic anhydrase</fullName>
        <ecNumber evidence="4 10">4.2.1.1</ecNumber>
    </recommendedName>
</protein>
<comment type="function">
    <text evidence="2 10">Reversible hydration of carbon dioxide.</text>
</comment>
<comment type="similarity">
    <text evidence="3 10">Belongs to the alpha-carbonic anhydrase family.</text>
</comment>
<keyword evidence="6 10" id="KW-0479">Metal-binding</keyword>
<evidence type="ECO:0000256" key="6">
    <source>
        <dbReference type="ARBA" id="ARBA00022723"/>
    </source>
</evidence>
<keyword evidence="7 10" id="KW-0862">Zinc</keyword>
<evidence type="ECO:0000256" key="3">
    <source>
        <dbReference type="ARBA" id="ARBA00010718"/>
    </source>
</evidence>
<evidence type="ECO:0000313" key="12">
    <source>
        <dbReference type="EMBL" id="BAY68553.1"/>
    </source>
</evidence>
<evidence type="ECO:0000256" key="1">
    <source>
        <dbReference type="ARBA" id="ARBA00001947"/>
    </source>
</evidence>
<evidence type="ECO:0000256" key="7">
    <source>
        <dbReference type="ARBA" id="ARBA00022833"/>
    </source>
</evidence>
<dbReference type="Gene3D" id="3.10.200.10">
    <property type="entry name" value="Alpha carbonic anhydrase"/>
    <property type="match status" value="1"/>
</dbReference>
<dbReference type="Pfam" id="PF00194">
    <property type="entry name" value="Carb_anhydrase"/>
    <property type="match status" value="1"/>
</dbReference>
<dbReference type="GO" id="GO:0004089">
    <property type="term" value="F:carbonate dehydratase activity"/>
    <property type="evidence" value="ECO:0007669"/>
    <property type="project" value="UniProtKB-UniRule"/>
</dbReference>
<evidence type="ECO:0000256" key="2">
    <source>
        <dbReference type="ARBA" id="ARBA00002904"/>
    </source>
</evidence>
<evidence type="ECO:0000256" key="9">
    <source>
        <dbReference type="ARBA" id="ARBA00048348"/>
    </source>
</evidence>
<dbReference type="PROSITE" id="PS00162">
    <property type="entry name" value="ALPHA_CA_1"/>
    <property type="match status" value="1"/>
</dbReference>
<accession>A0A1Z4KI52</accession>
<comment type="cofactor">
    <cofactor evidence="1 10">
        <name>Zn(2+)</name>
        <dbReference type="ChEBI" id="CHEBI:29105"/>
    </cofactor>
</comment>
<dbReference type="PANTHER" id="PTHR18952">
    <property type="entry name" value="CARBONIC ANHYDRASE"/>
    <property type="match status" value="1"/>
</dbReference>
<evidence type="ECO:0000256" key="10">
    <source>
        <dbReference type="RuleBase" id="RU367011"/>
    </source>
</evidence>
<dbReference type="GO" id="GO:0008270">
    <property type="term" value="F:zinc ion binding"/>
    <property type="evidence" value="ECO:0007669"/>
    <property type="project" value="UniProtKB-UniRule"/>
</dbReference>
<dbReference type="InterPro" id="IPR036398">
    <property type="entry name" value="CA_dom_sf"/>
</dbReference>
<evidence type="ECO:0000259" key="11">
    <source>
        <dbReference type="PROSITE" id="PS51144"/>
    </source>
</evidence>
<organism evidence="12 13">
    <name type="scientific">Trichormus variabilis NIES-23</name>
    <dbReference type="NCBI Taxonomy" id="1973479"/>
    <lineage>
        <taxon>Bacteria</taxon>
        <taxon>Bacillati</taxon>
        <taxon>Cyanobacteriota</taxon>
        <taxon>Cyanophyceae</taxon>
        <taxon>Nostocales</taxon>
        <taxon>Nostocaceae</taxon>
        <taxon>Trichormus</taxon>
    </lineage>
</organism>
<dbReference type="PROSITE" id="PS51318">
    <property type="entry name" value="TAT"/>
    <property type="match status" value="1"/>
</dbReference>
<keyword evidence="8 10" id="KW-0456">Lyase</keyword>
<dbReference type="InterPro" id="IPR001148">
    <property type="entry name" value="CA_dom"/>
</dbReference>
<dbReference type="AlphaFoldDB" id="A0A1Z4KI52"/>
<gene>
    <name evidence="12" type="primary">ecaA</name>
    <name evidence="12" type="ORF">NIES23_13410</name>
</gene>
<dbReference type="PROSITE" id="PS51257">
    <property type="entry name" value="PROKAR_LIPOPROTEIN"/>
    <property type="match status" value="1"/>
</dbReference>
<dbReference type="InterPro" id="IPR041891">
    <property type="entry name" value="Alpha_CA_prokaryot-like"/>
</dbReference>